<comment type="caution">
    <text evidence="15">The sequence shown here is derived from an EMBL/GenBank/DDBJ whole genome shotgun (WGS) entry which is preliminary data.</text>
</comment>
<reference evidence="15 16" key="1">
    <citation type="journal article" date="2018" name="Microbiome">
        <title>Fine metagenomic profile of the Mediterranean stratified and mixed water columns revealed by assembly and recruitment.</title>
        <authorList>
            <person name="Haro-Moreno J.M."/>
            <person name="Lopez-Perez M."/>
            <person name="De La Torre J.R."/>
            <person name="Picazo A."/>
            <person name="Camacho A."/>
            <person name="Rodriguez-Valera F."/>
        </authorList>
    </citation>
    <scope>NUCLEOTIDE SEQUENCE [LARGE SCALE GENOMIC DNA]</scope>
    <source>
        <strain evidence="15">MED-G57</strain>
    </source>
</reference>
<evidence type="ECO:0000256" key="3">
    <source>
        <dbReference type="ARBA" id="ARBA00012071"/>
    </source>
</evidence>
<dbReference type="GO" id="GO:0009244">
    <property type="term" value="P:lipopolysaccharide core region biosynthetic process"/>
    <property type="evidence" value="ECO:0007669"/>
    <property type="project" value="TreeGrafter"/>
</dbReference>
<evidence type="ECO:0000256" key="13">
    <source>
        <dbReference type="HAMAP-Rule" id="MF_00409"/>
    </source>
</evidence>
<evidence type="ECO:0000256" key="5">
    <source>
        <dbReference type="ARBA" id="ARBA00022516"/>
    </source>
</evidence>
<comment type="function">
    <text evidence="1 13">Transfers the gamma-phosphate of ATP to the 4'-position of a tetraacyldisaccharide 1-phosphate intermediate (termed DS-1-P) to form tetraacyldisaccharide 1,4'-bis-phosphate (lipid IVA).</text>
</comment>
<dbReference type="GO" id="GO:0009245">
    <property type="term" value="P:lipid A biosynthetic process"/>
    <property type="evidence" value="ECO:0007669"/>
    <property type="project" value="UniProtKB-UniRule"/>
</dbReference>
<dbReference type="EMBL" id="QOQD01000003">
    <property type="protein sequence ID" value="RCL74109.1"/>
    <property type="molecule type" value="Genomic_DNA"/>
</dbReference>
<protein>
    <recommendedName>
        <fullName evidence="4 13">Tetraacyldisaccharide 4'-kinase</fullName>
        <ecNumber evidence="3 13">2.7.1.130</ecNumber>
    </recommendedName>
    <alternativeName>
        <fullName evidence="12 13">Lipid A 4'-kinase</fullName>
    </alternativeName>
</protein>
<keyword evidence="5 13" id="KW-0444">Lipid biosynthesis</keyword>
<accession>A0A368DQL0</accession>
<dbReference type="PANTHER" id="PTHR42724:SF1">
    <property type="entry name" value="TETRAACYLDISACCHARIDE 4'-KINASE, MITOCHONDRIAL-RELATED"/>
    <property type="match status" value="1"/>
</dbReference>
<evidence type="ECO:0000313" key="16">
    <source>
        <dbReference type="Proteomes" id="UP000253570"/>
    </source>
</evidence>
<dbReference type="HAMAP" id="MF_00409">
    <property type="entry name" value="LpxK"/>
    <property type="match status" value="1"/>
</dbReference>
<keyword evidence="14" id="KW-0812">Transmembrane</keyword>
<evidence type="ECO:0000256" key="8">
    <source>
        <dbReference type="ARBA" id="ARBA00022741"/>
    </source>
</evidence>
<keyword evidence="7 13" id="KW-0808">Transferase</keyword>
<proteinExistence type="inferred from homology"/>
<comment type="similarity">
    <text evidence="13">Belongs to the LpxK family.</text>
</comment>
<dbReference type="NCBIfam" id="TIGR00682">
    <property type="entry name" value="lpxK"/>
    <property type="match status" value="1"/>
</dbReference>
<keyword evidence="6 13" id="KW-0441">Lipid A biosynthesis</keyword>
<dbReference type="GO" id="GO:0005524">
    <property type="term" value="F:ATP binding"/>
    <property type="evidence" value="ECO:0007669"/>
    <property type="project" value="UniProtKB-UniRule"/>
</dbReference>
<name>A0A368DQL0_9PROT</name>
<dbReference type="InterPro" id="IPR003758">
    <property type="entry name" value="LpxK"/>
</dbReference>
<organism evidence="15 16">
    <name type="scientific">PS1 clade bacterium</name>
    <dbReference type="NCBI Taxonomy" id="2175152"/>
    <lineage>
        <taxon>Bacteria</taxon>
        <taxon>Pseudomonadati</taxon>
        <taxon>Pseudomonadota</taxon>
        <taxon>Alphaproteobacteria</taxon>
        <taxon>PS1 clade</taxon>
    </lineage>
</organism>
<comment type="catalytic activity">
    <reaction evidence="13">
        <text>a lipid A disaccharide + ATP = a lipid IVA + ADP + H(+)</text>
        <dbReference type="Rhea" id="RHEA:67840"/>
        <dbReference type="ChEBI" id="CHEBI:15378"/>
        <dbReference type="ChEBI" id="CHEBI:30616"/>
        <dbReference type="ChEBI" id="CHEBI:176343"/>
        <dbReference type="ChEBI" id="CHEBI:176425"/>
        <dbReference type="ChEBI" id="CHEBI:456216"/>
        <dbReference type="EC" id="2.7.1.130"/>
    </reaction>
</comment>
<dbReference type="Pfam" id="PF02606">
    <property type="entry name" value="LpxK"/>
    <property type="match status" value="1"/>
</dbReference>
<sequence>MNRPFFWKDNGILSSFLIPISFIYYSISKLHYYLKKKYISDIPIVSVGSPLIGGGGKTPVVIAILNFLIANQKNPCALAKGYKGSIKIPTLINNKHSVKDVGDEPLLISKTIDTYVSKKRKDALEVIKNNNYNFVVMDDGFRDISILNKVNLLVIDGNTKLDNNRPFPSGELLGITRKTIEISDAVILLNDNRIPQKIKKEIEALNKIKINTSINYVFRHSSVRDRIAFCGIGVPKKFFASLEDLGTNVIEKITFSNHHYYSRNDVYSLIKISRKFDKYTLITTAKDYVRFNDINDPKRELREIIDVLDMEVRFEDVESLKKFL</sequence>
<keyword evidence="8 13" id="KW-0547">Nucleotide-binding</keyword>
<keyword evidence="14" id="KW-0472">Membrane</keyword>
<evidence type="ECO:0000256" key="12">
    <source>
        <dbReference type="ARBA" id="ARBA00029757"/>
    </source>
</evidence>
<keyword evidence="14" id="KW-1133">Transmembrane helix</keyword>
<evidence type="ECO:0000256" key="7">
    <source>
        <dbReference type="ARBA" id="ARBA00022679"/>
    </source>
</evidence>
<dbReference type="AlphaFoldDB" id="A0A368DQL0"/>
<evidence type="ECO:0000256" key="9">
    <source>
        <dbReference type="ARBA" id="ARBA00022777"/>
    </source>
</evidence>
<dbReference type="EC" id="2.7.1.130" evidence="3 13"/>
<gene>
    <name evidence="13 15" type="primary">lpxK</name>
    <name evidence="15" type="ORF">DBW71_01540</name>
</gene>
<evidence type="ECO:0000256" key="1">
    <source>
        <dbReference type="ARBA" id="ARBA00002274"/>
    </source>
</evidence>
<evidence type="ECO:0000256" key="6">
    <source>
        <dbReference type="ARBA" id="ARBA00022556"/>
    </source>
</evidence>
<comment type="pathway">
    <text evidence="2 13">Glycolipid biosynthesis; lipid IV(A) biosynthesis; lipid IV(A) from (3R)-3-hydroxytetradecanoyl-[acyl-carrier-protein] and UDP-N-acetyl-alpha-D-glucosamine: step 6/6.</text>
</comment>
<feature type="transmembrane region" description="Helical" evidence="14">
    <location>
        <begin position="12"/>
        <end position="34"/>
    </location>
</feature>
<dbReference type="PANTHER" id="PTHR42724">
    <property type="entry name" value="TETRAACYLDISACCHARIDE 4'-KINASE"/>
    <property type="match status" value="1"/>
</dbReference>
<dbReference type="GO" id="GO:0009029">
    <property type="term" value="F:lipid-A 4'-kinase activity"/>
    <property type="evidence" value="ECO:0007669"/>
    <property type="project" value="UniProtKB-UniRule"/>
</dbReference>
<keyword evidence="11 13" id="KW-0443">Lipid metabolism</keyword>
<feature type="binding site" evidence="13">
    <location>
        <begin position="51"/>
        <end position="58"/>
    </location>
    <ligand>
        <name>ATP</name>
        <dbReference type="ChEBI" id="CHEBI:30616"/>
    </ligand>
</feature>
<evidence type="ECO:0000256" key="2">
    <source>
        <dbReference type="ARBA" id="ARBA00004870"/>
    </source>
</evidence>
<evidence type="ECO:0000256" key="10">
    <source>
        <dbReference type="ARBA" id="ARBA00022840"/>
    </source>
</evidence>
<keyword evidence="9 13" id="KW-0418">Kinase</keyword>
<evidence type="ECO:0000313" key="15">
    <source>
        <dbReference type="EMBL" id="RCL74109.1"/>
    </source>
</evidence>
<dbReference type="Proteomes" id="UP000253570">
    <property type="component" value="Unassembled WGS sequence"/>
</dbReference>
<evidence type="ECO:0000256" key="11">
    <source>
        <dbReference type="ARBA" id="ARBA00023098"/>
    </source>
</evidence>
<evidence type="ECO:0000256" key="4">
    <source>
        <dbReference type="ARBA" id="ARBA00016436"/>
    </source>
</evidence>
<dbReference type="UniPathway" id="UPA00359">
    <property type="reaction ID" value="UER00482"/>
</dbReference>
<evidence type="ECO:0000256" key="14">
    <source>
        <dbReference type="SAM" id="Phobius"/>
    </source>
</evidence>
<dbReference type="GO" id="GO:0005886">
    <property type="term" value="C:plasma membrane"/>
    <property type="evidence" value="ECO:0007669"/>
    <property type="project" value="TreeGrafter"/>
</dbReference>
<keyword evidence="10 13" id="KW-0067">ATP-binding</keyword>